<keyword evidence="2" id="KW-1133">Transmembrane helix</keyword>
<name>A0A1H5MHD5_9MICC</name>
<feature type="transmembrane region" description="Helical" evidence="2">
    <location>
        <begin position="112"/>
        <end position="128"/>
    </location>
</feature>
<dbReference type="EMBL" id="FNTV01000001">
    <property type="protein sequence ID" value="SEE88500.1"/>
    <property type="molecule type" value="Genomic_DNA"/>
</dbReference>
<keyword evidence="2" id="KW-0812">Transmembrane</keyword>
<dbReference type="InterPro" id="IPR057697">
    <property type="entry name" value="DUF7937"/>
</dbReference>
<gene>
    <name evidence="5" type="ORF">SAMN04489740_2934</name>
</gene>
<feature type="region of interest" description="Disordered" evidence="1">
    <location>
        <begin position="1"/>
        <end position="25"/>
    </location>
</feature>
<dbReference type="RefSeq" id="WP_074712238.1">
    <property type="nucleotide sequence ID" value="NZ_FNTV01000001.1"/>
</dbReference>
<feature type="compositionally biased region" description="Polar residues" evidence="1">
    <location>
        <begin position="1"/>
        <end position="15"/>
    </location>
</feature>
<feature type="transmembrane region" description="Helical" evidence="2">
    <location>
        <begin position="207"/>
        <end position="226"/>
    </location>
</feature>
<organism evidence="5 6">
    <name type="scientific">Arthrobacter alpinus</name>
    <dbReference type="NCBI Taxonomy" id="656366"/>
    <lineage>
        <taxon>Bacteria</taxon>
        <taxon>Bacillati</taxon>
        <taxon>Actinomycetota</taxon>
        <taxon>Actinomycetes</taxon>
        <taxon>Micrococcales</taxon>
        <taxon>Micrococcaceae</taxon>
        <taxon>Arthrobacter</taxon>
    </lineage>
</organism>
<feature type="domain" description="DUF7937" evidence="4">
    <location>
        <begin position="37"/>
        <end position="434"/>
    </location>
</feature>
<dbReference type="Pfam" id="PF25592">
    <property type="entry name" value="DUF7937"/>
    <property type="match status" value="1"/>
</dbReference>
<feature type="domain" description="Leucine rich repeat variant" evidence="3">
    <location>
        <begin position="457"/>
        <end position="511"/>
    </location>
</feature>
<feature type="transmembrane region" description="Helical" evidence="2">
    <location>
        <begin position="269"/>
        <end position="288"/>
    </location>
</feature>
<evidence type="ECO:0000313" key="5">
    <source>
        <dbReference type="EMBL" id="SEE88500.1"/>
    </source>
</evidence>
<feature type="transmembrane region" description="Helical" evidence="2">
    <location>
        <begin position="70"/>
        <end position="92"/>
    </location>
</feature>
<evidence type="ECO:0000256" key="1">
    <source>
        <dbReference type="SAM" id="MobiDB-lite"/>
    </source>
</evidence>
<feature type="transmembrane region" description="Helical" evidence="2">
    <location>
        <begin position="38"/>
        <end position="58"/>
    </location>
</feature>
<accession>A0A1H5MHD5</accession>
<evidence type="ECO:0000259" key="4">
    <source>
        <dbReference type="Pfam" id="PF25592"/>
    </source>
</evidence>
<evidence type="ECO:0000313" key="6">
    <source>
        <dbReference type="Proteomes" id="UP000182725"/>
    </source>
</evidence>
<protein>
    <submittedName>
        <fullName evidence="5">Uncharacterized protein</fullName>
    </submittedName>
</protein>
<feature type="transmembrane region" description="Helical" evidence="2">
    <location>
        <begin position="404"/>
        <end position="427"/>
    </location>
</feature>
<sequence>MTNTTPELSWPSSGQPEAEPVDSGSAKSPFAAITVRDYITDALALVLLTISLFLHWRLASPGSGGDSSLAAGRIEVLLATIISMLSLGLSYIWRSGAFGTSWNYRKMQDLRLLANAPYLLMVVGYLIVELVNPKGLGTAVAFGLAGAVLAATPRQAELGDPAVDTARDRRWLAALLGLAGLCVLAGLVEIVRFVAIGRTLPLGPLYLMSPILLGLFTPVLFIVVALKISLKSNPWRLVGSGVGAAGLLLAFISLPPASRVVAGLYGSSPTFSVVFWMAFGAIAAAPSLERRMIHQPAQQTWQAVLAAVLKLGMAASAGVALVALVNLIRVLFTEKYVLRHFQETPFIWVFTLILAMLGIAGFVAAAAALKRGTRDGRKLGTTCAAIVFVLFLVLVMVGPKTLSWGLSGPAVILAIVFPVAILAIMWAPKSMREHFGAVPAANAGFSFEGVPRTSVLVAEAANPVTSHARLHELAAAYPQTHAAIASNPSTYPELLRWLEYVGSTGASGALHKD</sequence>
<dbReference type="AlphaFoldDB" id="A0A1H5MHD5"/>
<feature type="transmembrane region" description="Helical" evidence="2">
    <location>
        <begin position="345"/>
        <end position="367"/>
    </location>
</feature>
<proteinExistence type="predicted"/>
<dbReference type="Pfam" id="PF25591">
    <property type="entry name" value="LRV_2"/>
    <property type="match status" value="1"/>
</dbReference>
<feature type="transmembrane region" description="Helical" evidence="2">
    <location>
        <begin position="379"/>
        <end position="398"/>
    </location>
</feature>
<feature type="transmembrane region" description="Helical" evidence="2">
    <location>
        <begin position="300"/>
        <end position="325"/>
    </location>
</feature>
<evidence type="ECO:0000256" key="2">
    <source>
        <dbReference type="SAM" id="Phobius"/>
    </source>
</evidence>
<dbReference type="InterPro" id="IPR057893">
    <property type="entry name" value="LRV_2"/>
</dbReference>
<dbReference type="Proteomes" id="UP000182725">
    <property type="component" value="Unassembled WGS sequence"/>
</dbReference>
<keyword evidence="2" id="KW-0472">Membrane</keyword>
<reference evidence="5 6" key="1">
    <citation type="submission" date="2016-10" db="EMBL/GenBank/DDBJ databases">
        <authorList>
            <person name="de Groot N.N."/>
        </authorList>
    </citation>
    <scope>NUCLEOTIDE SEQUENCE [LARGE SCALE GENOMIC DNA]</scope>
    <source>
        <strain evidence="5 6">DSM 22274</strain>
    </source>
</reference>
<feature type="transmembrane region" description="Helical" evidence="2">
    <location>
        <begin position="134"/>
        <end position="151"/>
    </location>
</feature>
<feature type="transmembrane region" description="Helical" evidence="2">
    <location>
        <begin position="171"/>
        <end position="195"/>
    </location>
</feature>
<evidence type="ECO:0000259" key="3">
    <source>
        <dbReference type="Pfam" id="PF25591"/>
    </source>
</evidence>
<feature type="transmembrane region" description="Helical" evidence="2">
    <location>
        <begin position="238"/>
        <end position="257"/>
    </location>
</feature>